<dbReference type="Proteomes" id="UP001459277">
    <property type="component" value="Unassembled WGS sequence"/>
</dbReference>
<dbReference type="EMBL" id="JAZDWU010000002">
    <property type="protein sequence ID" value="KAL0011705.1"/>
    <property type="molecule type" value="Genomic_DNA"/>
</dbReference>
<comment type="caution">
    <text evidence="1">The sequence shown here is derived from an EMBL/GenBank/DDBJ whole genome shotgun (WGS) entry which is preliminary data.</text>
</comment>
<dbReference type="SUPFAM" id="SSF53383">
    <property type="entry name" value="PLP-dependent transferases"/>
    <property type="match status" value="1"/>
</dbReference>
<accession>A0AAW2DQY2</accession>
<gene>
    <name evidence="1" type="ORF">SO802_006813</name>
</gene>
<keyword evidence="2" id="KW-1185">Reference proteome</keyword>
<organism evidence="1 2">
    <name type="scientific">Lithocarpus litseifolius</name>
    <dbReference type="NCBI Taxonomy" id="425828"/>
    <lineage>
        <taxon>Eukaryota</taxon>
        <taxon>Viridiplantae</taxon>
        <taxon>Streptophyta</taxon>
        <taxon>Embryophyta</taxon>
        <taxon>Tracheophyta</taxon>
        <taxon>Spermatophyta</taxon>
        <taxon>Magnoliopsida</taxon>
        <taxon>eudicotyledons</taxon>
        <taxon>Gunneridae</taxon>
        <taxon>Pentapetalae</taxon>
        <taxon>rosids</taxon>
        <taxon>fabids</taxon>
        <taxon>Fagales</taxon>
        <taxon>Fagaceae</taxon>
        <taxon>Lithocarpus</taxon>
    </lineage>
</organism>
<reference evidence="1 2" key="1">
    <citation type="submission" date="2024-01" db="EMBL/GenBank/DDBJ databases">
        <title>A telomere-to-telomere, gap-free genome of sweet tea (Lithocarpus litseifolius).</title>
        <authorList>
            <person name="Zhou J."/>
        </authorList>
    </citation>
    <scope>NUCLEOTIDE SEQUENCE [LARGE SCALE GENOMIC DNA]</scope>
    <source>
        <strain evidence="1">Zhou-2022a</strain>
        <tissue evidence="1">Leaf</tissue>
    </source>
</reference>
<dbReference type="AlphaFoldDB" id="A0AAW2DQY2"/>
<sequence>MDQLSLPFRTFYSSEVVNPMQAIIASCCGCFHGRTLAVISMSCDNDATRGFRPLLPGLNKVDFSDTVALEKIFKDTWKSVGWWSDTCKCSACRQRCNALYPTLRSWKKEKGKEKAVVSCRKLSQGSQKANA</sequence>
<dbReference type="InterPro" id="IPR015421">
    <property type="entry name" value="PyrdxlP-dep_Trfase_major"/>
</dbReference>
<evidence type="ECO:0000313" key="2">
    <source>
        <dbReference type="Proteomes" id="UP001459277"/>
    </source>
</evidence>
<dbReference type="InterPro" id="IPR015424">
    <property type="entry name" value="PyrdxlP-dep_Trfase"/>
</dbReference>
<proteinExistence type="predicted"/>
<name>A0AAW2DQY2_9ROSI</name>
<evidence type="ECO:0000313" key="1">
    <source>
        <dbReference type="EMBL" id="KAL0011705.1"/>
    </source>
</evidence>
<protein>
    <submittedName>
        <fullName evidence="1">Uncharacterized protein</fullName>
    </submittedName>
</protein>
<dbReference type="Gene3D" id="3.40.640.10">
    <property type="entry name" value="Type I PLP-dependent aspartate aminotransferase-like (Major domain)"/>
    <property type="match status" value="1"/>
</dbReference>